<dbReference type="InterPro" id="IPR052969">
    <property type="entry name" value="Thr-specific_kinase-like"/>
</dbReference>
<comment type="subcellular location">
    <subcellularLocation>
        <location evidence="1">Secreted</location>
    </subcellularLocation>
</comment>
<name>A2SBX9_METPP</name>
<evidence type="ECO:0000259" key="5">
    <source>
        <dbReference type="PROSITE" id="PS50234"/>
    </source>
</evidence>
<dbReference type="SMART" id="SM00327">
    <property type="entry name" value="VWA"/>
    <property type="match status" value="1"/>
</dbReference>
<reference evidence="6 7" key="1">
    <citation type="journal article" date="2007" name="J. Bacteriol.">
        <title>Whole-genome analysis of the methyl tert-butyl ether-degrading beta-proteobacterium Methylibium petroleiphilum PM1.</title>
        <authorList>
            <person name="Kane S.R."/>
            <person name="Chakicherla A.Y."/>
            <person name="Chain P.S.G."/>
            <person name="Schmidt R."/>
            <person name="Shin M.W."/>
            <person name="Legler T.C."/>
            <person name="Scow K.M."/>
            <person name="Larimer F.W."/>
            <person name="Lucas S.M."/>
            <person name="Richardson P.M."/>
            <person name="Hristova K.R."/>
        </authorList>
    </citation>
    <scope>NUCLEOTIDE SEQUENCE [LARGE SCALE GENOMIC DNA]</scope>
    <source>
        <strain evidence="7">ATCC BAA-1232 / LMG 22953 / PM1</strain>
    </source>
</reference>
<dbReference type="Gene3D" id="3.40.50.410">
    <property type="entry name" value="von Willebrand factor, type A domain"/>
    <property type="match status" value="1"/>
</dbReference>
<dbReference type="GO" id="GO:0004674">
    <property type="term" value="F:protein serine/threonine kinase activity"/>
    <property type="evidence" value="ECO:0007669"/>
    <property type="project" value="TreeGrafter"/>
</dbReference>
<dbReference type="Proteomes" id="UP000000366">
    <property type="component" value="Chromosome"/>
</dbReference>
<gene>
    <name evidence="6" type="ordered locus">Mpe_A0106</name>
</gene>
<evidence type="ECO:0000313" key="7">
    <source>
        <dbReference type="Proteomes" id="UP000000366"/>
    </source>
</evidence>
<sequence>MTLPSSLFPGWLRPAGLAAVSLLSACSVGWSEAHDWVSPAPARTEAVRPLPRPTGPGWDATLWAGPQSGPPASPDARDCDRAPQAFELDGPGDAQALQRERRERRERDDGDRRADRHGAAKAAAESAVAGAAPSGRTDALRHSAPAAAPALQPDERAAGPAPRRPRDEPVSAGVVDDNADFGAYLAYRARNEHLPVRPRDVQERYRLTVHDAAGRPVADAQVSLHADGRALPLWARTDAGGQVWLHPGVMPGGAPALMEVQVRKGGTVGRALLQRGQRDALQVRLDRDLPLQRARLDLVFLVDATGSMADEIDKLKRSMRSMADQIARLPSRPDTCFALVAYRDRGDAFFVRAHDFGKDLDAFQRSLGALQAGGGGDYPEALNEALHTAVHRLSWRGDGATRLVVLVADAPPHLDYGAPYYDDDMQGALARGIKLFAVGASGLDPTGEYVFRQAAQYTGGRFVFLTYAKADDPSSGPGRETAHDVGNYSVESLDRLVVRLVREELARRPAG</sequence>
<dbReference type="RefSeq" id="WP_011827707.1">
    <property type="nucleotide sequence ID" value="NC_008825.1"/>
</dbReference>
<dbReference type="PANTHER" id="PTHR47763">
    <property type="entry name" value="ALPHA-PROTEIN KINASE VWKA"/>
    <property type="match status" value="1"/>
</dbReference>
<dbReference type="STRING" id="420662.Mpe_A0106"/>
<dbReference type="EMBL" id="CP000555">
    <property type="protein sequence ID" value="ABM93068.1"/>
    <property type="molecule type" value="Genomic_DNA"/>
</dbReference>
<dbReference type="PROSITE" id="PS50234">
    <property type="entry name" value="VWFA"/>
    <property type="match status" value="1"/>
</dbReference>
<evidence type="ECO:0000313" key="6">
    <source>
        <dbReference type="EMBL" id="ABM93068.1"/>
    </source>
</evidence>
<dbReference type="CDD" id="cd00198">
    <property type="entry name" value="vWFA"/>
    <property type="match status" value="1"/>
</dbReference>
<dbReference type="InterPro" id="IPR056861">
    <property type="entry name" value="HMCN1-like_VWA"/>
</dbReference>
<feature type="region of interest" description="Disordered" evidence="4">
    <location>
        <begin position="42"/>
        <end position="174"/>
    </location>
</feature>
<proteinExistence type="predicted"/>
<accession>A2SBX9</accession>
<keyword evidence="3" id="KW-0732">Signal</keyword>
<feature type="domain" description="VWFA" evidence="5">
    <location>
        <begin position="297"/>
        <end position="439"/>
    </location>
</feature>
<dbReference type="InterPro" id="IPR036465">
    <property type="entry name" value="vWFA_dom_sf"/>
</dbReference>
<dbReference type="AlphaFoldDB" id="A2SBX9"/>
<organism evidence="6 7">
    <name type="scientific">Methylibium petroleiphilum (strain ATCC BAA-1232 / LMG 22953 / PM1)</name>
    <dbReference type="NCBI Taxonomy" id="420662"/>
    <lineage>
        <taxon>Bacteria</taxon>
        <taxon>Pseudomonadati</taxon>
        <taxon>Pseudomonadota</taxon>
        <taxon>Betaproteobacteria</taxon>
        <taxon>Burkholderiales</taxon>
        <taxon>Sphaerotilaceae</taxon>
        <taxon>Methylibium</taxon>
    </lineage>
</organism>
<dbReference type="KEGG" id="mpt:Mpe_A0106"/>
<dbReference type="PANTHER" id="PTHR47763:SF1">
    <property type="entry name" value="DUF659 DOMAIN-CONTAINING PROTEIN"/>
    <property type="match status" value="1"/>
</dbReference>
<evidence type="ECO:0000256" key="1">
    <source>
        <dbReference type="ARBA" id="ARBA00004613"/>
    </source>
</evidence>
<feature type="compositionally biased region" description="Basic and acidic residues" evidence="4">
    <location>
        <begin position="98"/>
        <end position="118"/>
    </location>
</feature>
<dbReference type="InterPro" id="IPR002035">
    <property type="entry name" value="VWF_A"/>
</dbReference>
<dbReference type="HOGENOM" id="CLU_532970_0_0_4"/>
<dbReference type="Pfam" id="PF25106">
    <property type="entry name" value="VWA_4"/>
    <property type="match status" value="1"/>
</dbReference>
<keyword evidence="7" id="KW-1185">Reference proteome</keyword>
<evidence type="ECO:0000256" key="2">
    <source>
        <dbReference type="ARBA" id="ARBA00022525"/>
    </source>
</evidence>
<dbReference type="eggNOG" id="COG2304">
    <property type="taxonomic scope" value="Bacteria"/>
</dbReference>
<feature type="compositionally biased region" description="Low complexity" evidence="4">
    <location>
        <begin position="120"/>
        <end position="132"/>
    </location>
</feature>
<evidence type="ECO:0000256" key="4">
    <source>
        <dbReference type="SAM" id="MobiDB-lite"/>
    </source>
</evidence>
<protein>
    <recommendedName>
        <fullName evidence="5">VWFA domain-containing protein</fullName>
    </recommendedName>
</protein>
<evidence type="ECO:0000256" key="3">
    <source>
        <dbReference type="ARBA" id="ARBA00022729"/>
    </source>
</evidence>
<dbReference type="GO" id="GO:0005737">
    <property type="term" value="C:cytoplasm"/>
    <property type="evidence" value="ECO:0007669"/>
    <property type="project" value="TreeGrafter"/>
</dbReference>
<keyword evidence="2" id="KW-0964">Secreted</keyword>
<dbReference type="SUPFAM" id="SSF53300">
    <property type="entry name" value="vWA-like"/>
    <property type="match status" value="1"/>
</dbReference>